<feature type="coiled-coil region" evidence="1">
    <location>
        <begin position="56"/>
        <end position="102"/>
    </location>
</feature>
<reference evidence="3 4" key="1">
    <citation type="submission" date="2017-03" db="EMBL/GenBank/DDBJ databases">
        <title>Complete genome sequence of the novel DNRA strain Pseudomonas sp. S-6-2 isolated from Chinese polluted river sediment. Journal of Biotechnology.</title>
        <authorList>
            <person name="Li J."/>
            <person name="Xiang F."/>
            <person name="Wang L."/>
            <person name="Xi L."/>
            <person name="Liu J."/>
        </authorList>
    </citation>
    <scope>NUCLEOTIDE SEQUENCE [LARGE SCALE GENOMIC DNA]</scope>
    <source>
        <strain evidence="3 4">S-6-2</strain>
    </source>
</reference>
<dbReference type="SUPFAM" id="SSF46955">
    <property type="entry name" value="Putative DNA-binding domain"/>
    <property type="match status" value="1"/>
</dbReference>
<organism evidence="3 4">
    <name type="scientific">Halopseudomonas phragmitis</name>
    <dbReference type="NCBI Taxonomy" id="1931241"/>
    <lineage>
        <taxon>Bacteria</taxon>
        <taxon>Pseudomonadati</taxon>
        <taxon>Pseudomonadota</taxon>
        <taxon>Gammaproteobacteria</taxon>
        <taxon>Pseudomonadales</taxon>
        <taxon>Pseudomonadaceae</taxon>
        <taxon>Halopseudomonas</taxon>
    </lineage>
</organism>
<dbReference type="KEGG" id="ppha:BVH74_18610"/>
<keyword evidence="4" id="KW-1185">Reference proteome</keyword>
<protein>
    <submittedName>
        <fullName evidence="3">DNA packaging protein</fullName>
    </submittedName>
</protein>
<dbReference type="InterPro" id="IPR009061">
    <property type="entry name" value="DNA-bd_dom_put_sf"/>
</dbReference>
<proteinExistence type="predicted"/>
<feature type="region of interest" description="Disordered" evidence="2">
    <location>
        <begin position="146"/>
        <end position="175"/>
    </location>
</feature>
<dbReference type="AlphaFoldDB" id="A0A1V0B9T3"/>
<gene>
    <name evidence="3" type="ORF">BVH74_18610</name>
</gene>
<evidence type="ECO:0000313" key="3">
    <source>
        <dbReference type="EMBL" id="AQZ96640.1"/>
    </source>
</evidence>
<keyword evidence="1" id="KW-0175">Coiled coil</keyword>
<dbReference type="Proteomes" id="UP000243488">
    <property type="component" value="Chromosome"/>
</dbReference>
<evidence type="ECO:0000256" key="1">
    <source>
        <dbReference type="SAM" id="Coils"/>
    </source>
</evidence>
<dbReference type="RefSeq" id="WP_080051548.1">
    <property type="nucleotide sequence ID" value="NZ_CP020100.1"/>
</dbReference>
<evidence type="ECO:0000313" key="4">
    <source>
        <dbReference type="Proteomes" id="UP000243488"/>
    </source>
</evidence>
<dbReference type="Gene3D" id="1.10.10.10">
    <property type="entry name" value="Winged helix-like DNA-binding domain superfamily/Winged helix DNA-binding domain"/>
    <property type="match status" value="1"/>
</dbReference>
<name>A0A1V0B9T3_9GAMM</name>
<dbReference type="InterPro" id="IPR036388">
    <property type="entry name" value="WH-like_DNA-bd_sf"/>
</dbReference>
<sequence length="175" mass="19544">MGKQVNKAELGEIVGRDERTLSRWQNAGMPVVEVGLGRGNENVYDTADVIEWLVQVAALNGKRETARERLDRIKGDREELALARELEEVVLAEELIERFEAMITAAKIELLNTLPENLASELSARYGVEVDDQLIRDPIEAILRELANYDPDDEDPSDGDLDEPDDPEAAEEDGD</sequence>
<dbReference type="InterPro" id="IPR010906">
    <property type="entry name" value="Phage_lambda_Nu1_terminase-ssu"/>
</dbReference>
<feature type="compositionally biased region" description="Acidic residues" evidence="2">
    <location>
        <begin position="150"/>
        <end position="175"/>
    </location>
</feature>
<accession>A0A1V0B9T3</accession>
<dbReference type="STRING" id="1931241.BVH74_18610"/>
<evidence type="ECO:0000256" key="2">
    <source>
        <dbReference type="SAM" id="MobiDB-lite"/>
    </source>
</evidence>
<dbReference type="EMBL" id="CP020100">
    <property type="protein sequence ID" value="AQZ96640.1"/>
    <property type="molecule type" value="Genomic_DNA"/>
</dbReference>
<dbReference type="Pfam" id="PF07471">
    <property type="entry name" value="Phage_Nu1"/>
    <property type="match status" value="1"/>
</dbReference>